<gene>
    <name evidence="4" type="ORF">SAMN05216251_11730</name>
</gene>
<accession>A0A1I2JB53</accession>
<dbReference type="PANTHER" id="PTHR21666:SF270">
    <property type="entry name" value="MUREIN HYDROLASE ACTIVATOR ENVC"/>
    <property type="match status" value="1"/>
</dbReference>
<evidence type="ECO:0000259" key="3">
    <source>
        <dbReference type="Pfam" id="PF01551"/>
    </source>
</evidence>
<keyword evidence="4" id="KW-0378">Hydrolase</keyword>
<evidence type="ECO:0000256" key="1">
    <source>
        <dbReference type="SAM" id="Coils"/>
    </source>
</evidence>
<dbReference type="PANTHER" id="PTHR21666">
    <property type="entry name" value="PEPTIDASE-RELATED"/>
    <property type="match status" value="1"/>
</dbReference>
<keyword evidence="1" id="KW-0175">Coiled coil</keyword>
<dbReference type="STRING" id="380248.SAMN05216251_11730"/>
<dbReference type="OrthoDB" id="5244067at2"/>
<feature type="region of interest" description="Disordered" evidence="2">
    <location>
        <begin position="104"/>
        <end position="160"/>
    </location>
</feature>
<feature type="coiled-coil region" evidence="1">
    <location>
        <begin position="188"/>
        <end position="257"/>
    </location>
</feature>
<dbReference type="FunFam" id="2.70.70.10:FF:000013">
    <property type="entry name" value="Peptidase family M23"/>
    <property type="match status" value="1"/>
</dbReference>
<dbReference type="AlphaFoldDB" id="A0A1I2JB53"/>
<feature type="compositionally biased region" description="Low complexity" evidence="2">
    <location>
        <begin position="33"/>
        <end position="60"/>
    </location>
</feature>
<dbReference type="InterPro" id="IPR050570">
    <property type="entry name" value="Cell_wall_metabolism_enzyme"/>
</dbReference>
<evidence type="ECO:0000313" key="4">
    <source>
        <dbReference type="EMBL" id="SFF51549.1"/>
    </source>
</evidence>
<dbReference type="CDD" id="cd12797">
    <property type="entry name" value="M23_peptidase"/>
    <property type="match status" value="1"/>
</dbReference>
<feature type="domain" description="M23ase beta-sheet core" evidence="3">
    <location>
        <begin position="287"/>
        <end position="381"/>
    </location>
</feature>
<dbReference type="InterPro" id="IPR011055">
    <property type="entry name" value="Dup_hybrid_motif"/>
</dbReference>
<dbReference type="SUPFAM" id="SSF51261">
    <property type="entry name" value="Duplicated hybrid motif"/>
    <property type="match status" value="1"/>
</dbReference>
<dbReference type="EMBL" id="FONG01000017">
    <property type="protein sequence ID" value="SFF51549.1"/>
    <property type="molecule type" value="Genomic_DNA"/>
</dbReference>
<reference evidence="4 5" key="1">
    <citation type="submission" date="2016-10" db="EMBL/GenBank/DDBJ databases">
        <authorList>
            <person name="de Groot N.N."/>
        </authorList>
    </citation>
    <scope>NUCLEOTIDE SEQUENCE [LARGE SCALE GENOMIC DNA]</scope>
    <source>
        <strain evidence="4 5">CGMCC 4.3510</strain>
    </source>
</reference>
<dbReference type="InterPro" id="IPR009148">
    <property type="entry name" value="PcsB-like"/>
</dbReference>
<evidence type="ECO:0000256" key="2">
    <source>
        <dbReference type="SAM" id="MobiDB-lite"/>
    </source>
</evidence>
<sequence>MASNQPAYAPAPAAPAAEPPAGWDDWNSPDSVAGYGISAASGPAGSSGPDSGPDSGLASGENRHRLPRQRGMARGSAVLGVAAMAAVGAGGVAAAADAVPAPIAVPDLPEQPDLPDLPKVSAPPSVPSAVPVLGDLFGSAAPSPSTSTDAGTNSDAGTGAVPAADTAATVVEDTAATPVAADPGEALRARILDQATRQKDAAAKAEREAAEQAAAQQAARDAAAQKVREQAAAAKAAAEAKAKADAEAAAKAEAERLAKLAASYIKPVASYTLTAGFGEVSSLWANTHTGLDFAAPTGTPVHAVHSGTVTSAGWAGSYGYRVVLTLDDGTELWYCHLSTMVVTSGKVTTGDTIGRVGATGNVMGPHLHLEVRPGGGAPIDPAPWLRAHDIAI</sequence>
<dbReference type="Gene3D" id="2.70.70.10">
    <property type="entry name" value="Glucose Permease (Domain IIA)"/>
    <property type="match status" value="1"/>
</dbReference>
<dbReference type="Pfam" id="PF01551">
    <property type="entry name" value="Peptidase_M23"/>
    <property type="match status" value="1"/>
</dbReference>
<dbReference type="RefSeq" id="WP_093715951.1">
    <property type="nucleotide sequence ID" value="NZ_FONG01000017.1"/>
</dbReference>
<dbReference type="Proteomes" id="UP000199323">
    <property type="component" value="Unassembled WGS sequence"/>
</dbReference>
<feature type="compositionally biased region" description="Low complexity" evidence="2">
    <location>
        <begin position="117"/>
        <end position="132"/>
    </location>
</feature>
<dbReference type="InterPro" id="IPR016047">
    <property type="entry name" value="M23ase_b-sheet_dom"/>
</dbReference>
<dbReference type="PRINTS" id="PR01852">
    <property type="entry name" value="SIBAPROTEIN"/>
</dbReference>
<dbReference type="GO" id="GO:0004222">
    <property type="term" value="F:metalloendopeptidase activity"/>
    <property type="evidence" value="ECO:0007669"/>
    <property type="project" value="TreeGrafter"/>
</dbReference>
<feature type="compositionally biased region" description="Low complexity" evidence="2">
    <location>
        <begin position="1"/>
        <end position="21"/>
    </location>
</feature>
<organism evidence="4 5">
    <name type="scientific">Actinacidiphila alni</name>
    <dbReference type="NCBI Taxonomy" id="380248"/>
    <lineage>
        <taxon>Bacteria</taxon>
        <taxon>Bacillati</taxon>
        <taxon>Actinomycetota</taxon>
        <taxon>Actinomycetes</taxon>
        <taxon>Kitasatosporales</taxon>
        <taxon>Streptomycetaceae</taxon>
        <taxon>Actinacidiphila</taxon>
    </lineage>
</organism>
<feature type="compositionally biased region" description="Low complexity" evidence="2">
    <location>
        <begin position="139"/>
        <end position="148"/>
    </location>
</feature>
<protein>
    <submittedName>
        <fullName evidence="4">Murein DD-endopeptidase MepM and murein hydrolase activator NlpD, contain LysM domain</fullName>
    </submittedName>
</protein>
<keyword evidence="5" id="KW-1185">Reference proteome</keyword>
<name>A0A1I2JB53_9ACTN</name>
<feature type="region of interest" description="Disordered" evidence="2">
    <location>
        <begin position="1"/>
        <end position="72"/>
    </location>
</feature>
<evidence type="ECO:0000313" key="5">
    <source>
        <dbReference type="Proteomes" id="UP000199323"/>
    </source>
</evidence>
<proteinExistence type="predicted"/>